<evidence type="ECO:0000313" key="3">
    <source>
        <dbReference type="Proteomes" id="UP000518752"/>
    </source>
</evidence>
<dbReference type="AlphaFoldDB" id="A0A8H5CYG7"/>
<dbReference type="EMBL" id="JAACJN010000307">
    <property type="protein sequence ID" value="KAF5349456.1"/>
    <property type="molecule type" value="Genomic_DNA"/>
</dbReference>
<accession>A0A8H5CYG7</accession>
<dbReference type="Proteomes" id="UP000518752">
    <property type="component" value="Unassembled WGS sequence"/>
</dbReference>
<feature type="compositionally biased region" description="Acidic residues" evidence="1">
    <location>
        <begin position="605"/>
        <end position="621"/>
    </location>
</feature>
<feature type="compositionally biased region" description="Low complexity" evidence="1">
    <location>
        <begin position="587"/>
        <end position="596"/>
    </location>
</feature>
<feature type="compositionally biased region" description="Polar residues" evidence="1">
    <location>
        <begin position="429"/>
        <end position="439"/>
    </location>
</feature>
<feature type="compositionally biased region" description="Polar residues" evidence="1">
    <location>
        <begin position="656"/>
        <end position="671"/>
    </location>
</feature>
<organism evidence="2 3">
    <name type="scientific">Collybiopsis confluens</name>
    <dbReference type="NCBI Taxonomy" id="2823264"/>
    <lineage>
        <taxon>Eukaryota</taxon>
        <taxon>Fungi</taxon>
        <taxon>Dikarya</taxon>
        <taxon>Basidiomycota</taxon>
        <taxon>Agaricomycotina</taxon>
        <taxon>Agaricomycetes</taxon>
        <taxon>Agaricomycetidae</taxon>
        <taxon>Agaricales</taxon>
        <taxon>Marasmiineae</taxon>
        <taxon>Omphalotaceae</taxon>
        <taxon>Collybiopsis</taxon>
    </lineage>
</organism>
<feature type="compositionally biased region" description="Basic and acidic residues" evidence="1">
    <location>
        <begin position="622"/>
        <end position="636"/>
    </location>
</feature>
<gene>
    <name evidence="2" type="ORF">D9757_012423</name>
</gene>
<feature type="compositionally biased region" description="Polar residues" evidence="1">
    <location>
        <begin position="274"/>
        <end position="286"/>
    </location>
</feature>
<dbReference type="CDD" id="cd11655">
    <property type="entry name" value="rap1_myb-like"/>
    <property type="match status" value="1"/>
</dbReference>
<dbReference type="OrthoDB" id="435460at2759"/>
<proteinExistence type="predicted"/>
<sequence length="714" mass="79356">MEAGKEDQIFTRDGQPVLFVLHSSIKAPGTIAALLAQIYRHGGDALETDDGADIVLVNPRRLRSEKIAEYQRAYDDHPDERINRIWVKEMSFVQECIARGSMRLDFPQKRRMPGFPPGRRRTPFTSDDIDNLCRYLARKFPDPTGGRLSHKFYQEMVKLADYLPPTYHWVKRHTDQSWREFYKKHQSELDHKIADIVAESKPNPKAAYHRDRKFSKSLSPDEDDDEEMDDIADAEEDALVKQIADENDVFSPNTRDKGKRRAVVSDDDEEEDQNQSTSKATTSSSCPRPKVRRRQRSNENSPVHPENPAPSPTLVPVDSQEVVAEQEDPEQSRDVTQKSAASSSRPRPRPKSKPSAPRSKQAEDSAIRSEIFYPSSTLAPVDNYEREAMPPPVRVPLAPAPAEFLLDSSDANMGEVDQLDASGEVESQPVDNINHSGPQPGSPITEPIPQGGNSPPARNTRSRARSRSASVDPDPAPPLPMARRRAPRIRSQSVDIPPAVPVPAPAPAAAVGRNTRARARSRSASVSRQKGKGKGKAVVPAHRDGVAFALSPVQETLREGEGEEGETGKGSDHDSLFSDTESKNGPQQRQQQQQQDQRQRRDERMNEEENENVQADVDSEDDRQLQEIIIKSREAQDQAQGAGFTTPVKHGRGRARNQQPPSSGVSETSLSEEVPMEGTRASVERKKMVAKATYDDPFTPIPGTKAAGRVSRRA</sequence>
<keyword evidence="3" id="KW-1185">Reference proteome</keyword>
<reference evidence="2 3" key="1">
    <citation type="journal article" date="2020" name="ISME J.">
        <title>Uncovering the hidden diversity of litter-decomposition mechanisms in mushroom-forming fungi.</title>
        <authorList>
            <person name="Floudas D."/>
            <person name="Bentzer J."/>
            <person name="Ahren D."/>
            <person name="Johansson T."/>
            <person name="Persson P."/>
            <person name="Tunlid A."/>
        </authorList>
    </citation>
    <scope>NUCLEOTIDE SEQUENCE [LARGE SCALE GENOMIC DNA]</scope>
    <source>
        <strain evidence="2 3">CBS 406.79</strain>
    </source>
</reference>
<evidence type="ECO:0000256" key="1">
    <source>
        <dbReference type="SAM" id="MobiDB-lite"/>
    </source>
</evidence>
<name>A0A8H5CYG7_9AGAR</name>
<feature type="compositionally biased region" description="Basic and acidic residues" evidence="1">
    <location>
        <begin position="556"/>
        <end position="582"/>
    </location>
</feature>
<dbReference type="Gene3D" id="1.10.10.60">
    <property type="entry name" value="Homeodomain-like"/>
    <property type="match status" value="1"/>
</dbReference>
<comment type="caution">
    <text evidence="2">The sequence shown here is derived from an EMBL/GenBank/DDBJ whole genome shotgun (WGS) entry which is preliminary data.</text>
</comment>
<feature type="region of interest" description="Disordered" evidence="1">
    <location>
        <begin position="200"/>
        <end position="228"/>
    </location>
</feature>
<feature type="region of interest" description="Disordered" evidence="1">
    <location>
        <begin position="242"/>
        <end position="714"/>
    </location>
</feature>
<protein>
    <recommendedName>
        <fullName evidence="4">BRCT domain-containing protein</fullName>
    </recommendedName>
</protein>
<evidence type="ECO:0000313" key="2">
    <source>
        <dbReference type="EMBL" id="KAF5349456.1"/>
    </source>
</evidence>
<evidence type="ECO:0008006" key="4">
    <source>
        <dbReference type="Google" id="ProtNLM"/>
    </source>
</evidence>